<keyword evidence="3" id="KW-1185">Reference proteome</keyword>
<evidence type="ECO:0000256" key="1">
    <source>
        <dbReference type="SAM" id="MobiDB-lite"/>
    </source>
</evidence>
<dbReference type="AlphaFoldDB" id="A0A430FHP2"/>
<gene>
    <name evidence="2" type="ORF">D2E23_0131</name>
</gene>
<evidence type="ECO:0000313" key="3">
    <source>
        <dbReference type="Proteomes" id="UP000288607"/>
    </source>
</evidence>
<organism evidence="2 3">
    <name type="scientific">Bifidobacterium callimiconis</name>
    <dbReference type="NCBI Taxonomy" id="2306973"/>
    <lineage>
        <taxon>Bacteria</taxon>
        <taxon>Bacillati</taxon>
        <taxon>Actinomycetota</taxon>
        <taxon>Actinomycetes</taxon>
        <taxon>Bifidobacteriales</taxon>
        <taxon>Bifidobacteriaceae</taxon>
        <taxon>Bifidobacterium</taxon>
    </lineage>
</organism>
<reference evidence="2 3" key="1">
    <citation type="submission" date="2018-09" db="EMBL/GenBank/DDBJ databases">
        <title>Characterization of the phylogenetic diversity of five novel species belonging to the genus Bifidobacterium.</title>
        <authorList>
            <person name="Lugli G.A."/>
            <person name="Duranti S."/>
            <person name="Milani C."/>
        </authorList>
    </citation>
    <scope>NUCLEOTIDE SEQUENCE [LARGE SCALE GENOMIC DNA]</scope>
    <source>
        <strain evidence="2 3">2028B</strain>
    </source>
</reference>
<dbReference type="EMBL" id="QXGJ01000001">
    <property type="protein sequence ID" value="RSX52403.1"/>
    <property type="molecule type" value="Genomic_DNA"/>
</dbReference>
<evidence type="ECO:0000313" key="2">
    <source>
        <dbReference type="EMBL" id="RSX52403.1"/>
    </source>
</evidence>
<protein>
    <submittedName>
        <fullName evidence="2">Uncharacterized protein</fullName>
    </submittedName>
</protein>
<feature type="region of interest" description="Disordered" evidence="1">
    <location>
        <begin position="72"/>
        <end position="97"/>
    </location>
</feature>
<dbReference type="Proteomes" id="UP000288607">
    <property type="component" value="Unassembled WGS sequence"/>
</dbReference>
<name>A0A430FHP2_9BIFI</name>
<feature type="compositionally biased region" description="Basic and acidic residues" evidence="1">
    <location>
        <begin position="77"/>
        <end position="96"/>
    </location>
</feature>
<proteinExistence type="predicted"/>
<comment type="caution">
    <text evidence="2">The sequence shown here is derived from an EMBL/GenBank/DDBJ whole genome shotgun (WGS) entry which is preliminary data.</text>
</comment>
<accession>A0A430FHP2</accession>
<sequence>MLDNVLSELFEPAILGLAKCVSKTEVYGHCSTEPVFVSETPGKSASKRIREGQCCRPATYLQKDARWNRPGVIGCNQRDRGNKRRLPEDSEYRHAEPTYAQPRRPWGRMVVEYE</sequence>
<dbReference type="RefSeq" id="WP_126029099.1">
    <property type="nucleotide sequence ID" value="NZ_QXGJ01000001.1"/>
</dbReference>